<feature type="domain" description="DUF1559" evidence="3">
    <location>
        <begin position="56"/>
        <end position="354"/>
    </location>
</feature>
<keyword evidence="2" id="KW-0472">Membrane</keyword>
<evidence type="ECO:0000256" key="1">
    <source>
        <dbReference type="SAM" id="MobiDB-lite"/>
    </source>
</evidence>
<accession>A0A517NPT8</accession>
<dbReference type="InterPro" id="IPR045584">
    <property type="entry name" value="Pilin-like"/>
</dbReference>
<dbReference type="NCBIfam" id="TIGR04294">
    <property type="entry name" value="pre_pil_HX9DG"/>
    <property type="match status" value="1"/>
</dbReference>
<name>A0A517NPT8_9BACT</name>
<feature type="region of interest" description="Disordered" evidence="1">
    <location>
        <begin position="1"/>
        <end position="25"/>
    </location>
</feature>
<sequence>MDSRTRNLSAPSSQSCNTRRQDAGRQSKTQGFTLVELLVVIAIIGILVGLLLPAVQSAREAARRMQCSNNLKQMGLAIHNYHDTFRQLPANQGTKKKPVSGQAWVSGPSWMVAILPQIEQGHVFNRLKFGVGTDFADTTSTANENWEIMSQTKVPSYNCPSSALPKQRIHEASEATKAFGSPDTYDVQIPDYVASVGYYNPPGSTTFSWDRYYANKATWSWGWLQDNGFLAINNNQFRRRRFSSITDGLTNTLAVGEHGAEMVHFDGTREDTRPGRGPGGMWAARTAWFEWGSWYGMTANVTVPRYPNNSLFSGNWTQNREHTLHNGFRSQHVGGVQFLMGDGSVRFVSDSIDFDNIFTALNGRDDSFVFDQDY</sequence>
<dbReference type="RefSeq" id="WP_145416622.1">
    <property type="nucleotide sequence ID" value="NZ_CP036526.1"/>
</dbReference>
<organism evidence="4 5">
    <name type="scientific">Stieleria marina</name>
    <dbReference type="NCBI Taxonomy" id="1930275"/>
    <lineage>
        <taxon>Bacteria</taxon>
        <taxon>Pseudomonadati</taxon>
        <taxon>Planctomycetota</taxon>
        <taxon>Planctomycetia</taxon>
        <taxon>Pirellulales</taxon>
        <taxon>Pirellulaceae</taxon>
        <taxon>Stieleria</taxon>
    </lineage>
</organism>
<evidence type="ECO:0000259" key="3">
    <source>
        <dbReference type="Pfam" id="PF07596"/>
    </source>
</evidence>
<proteinExistence type="predicted"/>
<reference evidence="4 5" key="1">
    <citation type="submission" date="2019-02" db="EMBL/GenBank/DDBJ databases">
        <title>Deep-cultivation of Planctomycetes and their phenomic and genomic characterization uncovers novel biology.</title>
        <authorList>
            <person name="Wiegand S."/>
            <person name="Jogler M."/>
            <person name="Boedeker C."/>
            <person name="Pinto D."/>
            <person name="Vollmers J."/>
            <person name="Rivas-Marin E."/>
            <person name="Kohn T."/>
            <person name="Peeters S.H."/>
            <person name="Heuer A."/>
            <person name="Rast P."/>
            <person name="Oberbeckmann S."/>
            <person name="Bunk B."/>
            <person name="Jeske O."/>
            <person name="Meyerdierks A."/>
            <person name="Storesund J.E."/>
            <person name="Kallscheuer N."/>
            <person name="Luecker S."/>
            <person name="Lage O.M."/>
            <person name="Pohl T."/>
            <person name="Merkel B.J."/>
            <person name="Hornburger P."/>
            <person name="Mueller R.-W."/>
            <person name="Bruemmer F."/>
            <person name="Labrenz M."/>
            <person name="Spormann A.M."/>
            <person name="Op den Camp H."/>
            <person name="Overmann J."/>
            <person name="Amann R."/>
            <person name="Jetten M.S.M."/>
            <person name="Mascher T."/>
            <person name="Medema M.H."/>
            <person name="Devos D.P."/>
            <person name="Kaster A.-K."/>
            <person name="Ovreas L."/>
            <person name="Rohde M."/>
            <person name="Galperin M.Y."/>
            <person name="Jogler C."/>
        </authorList>
    </citation>
    <scope>NUCLEOTIDE SEQUENCE [LARGE SCALE GENOMIC DNA]</scope>
    <source>
        <strain evidence="4 5">K23_9</strain>
    </source>
</reference>
<dbReference type="SUPFAM" id="SSF54523">
    <property type="entry name" value="Pili subunits"/>
    <property type="match status" value="1"/>
</dbReference>
<keyword evidence="2" id="KW-1133">Transmembrane helix</keyword>
<dbReference type="InterPro" id="IPR011453">
    <property type="entry name" value="DUF1559"/>
</dbReference>
<dbReference type="Gene3D" id="3.30.700.10">
    <property type="entry name" value="Glycoprotein, Type 4 Pilin"/>
    <property type="match status" value="1"/>
</dbReference>
<keyword evidence="2" id="KW-0812">Transmembrane</keyword>
<dbReference type="PROSITE" id="PS00409">
    <property type="entry name" value="PROKAR_NTER_METHYL"/>
    <property type="match status" value="1"/>
</dbReference>
<dbReference type="NCBIfam" id="TIGR02532">
    <property type="entry name" value="IV_pilin_GFxxxE"/>
    <property type="match status" value="1"/>
</dbReference>
<protein>
    <submittedName>
        <fullName evidence="4">Putative major pilin subunit</fullName>
    </submittedName>
</protein>
<evidence type="ECO:0000256" key="2">
    <source>
        <dbReference type="SAM" id="Phobius"/>
    </source>
</evidence>
<dbReference type="AlphaFoldDB" id="A0A517NPT8"/>
<dbReference type="Pfam" id="PF07963">
    <property type="entry name" value="N_methyl"/>
    <property type="match status" value="1"/>
</dbReference>
<feature type="transmembrane region" description="Helical" evidence="2">
    <location>
        <begin position="34"/>
        <end position="55"/>
    </location>
</feature>
<dbReference type="PANTHER" id="PTHR30093">
    <property type="entry name" value="GENERAL SECRETION PATHWAY PROTEIN G"/>
    <property type="match status" value="1"/>
</dbReference>
<dbReference type="InterPro" id="IPR012902">
    <property type="entry name" value="N_methyl_site"/>
</dbReference>
<gene>
    <name evidence="4" type="ORF">K239x_10750</name>
</gene>
<dbReference type="EMBL" id="CP036526">
    <property type="protein sequence ID" value="QDT09130.1"/>
    <property type="molecule type" value="Genomic_DNA"/>
</dbReference>
<dbReference type="OrthoDB" id="287493at2"/>
<dbReference type="PANTHER" id="PTHR30093:SF2">
    <property type="entry name" value="TYPE II SECRETION SYSTEM PROTEIN H"/>
    <property type="match status" value="1"/>
</dbReference>
<feature type="compositionally biased region" description="Polar residues" evidence="1">
    <location>
        <begin position="1"/>
        <end position="18"/>
    </location>
</feature>
<dbReference type="InterPro" id="IPR027558">
    <property type="entry name" value="Pre_pil_HX9DG_C"/>
</dbReference>
<dbReference type="Pfam" id="PF07596">
    <property type="entry name" value="SBP_bac_10"/>
    <property type="match status" value="1"/>
</dbReference>
<keyword evidence="5" id="KW-1185">Reference proteome</keyword>
<evidence type="ECO:0000313" key="4">
    <source>
        <dbReference type="EMBL" id="QDT09130.1"/>
    </source>
</evidence>
<evidence type="ECO:0000313" key="5">
    <source>
        <dbReference type="Proteomes" id="UP000319817"/>
    </source>
</evidence>
<dbReference type="Proteomes" id="UP000319817">
    <property type="component" value="Chromosome"/>
</dbReference>